<feature type="transmembrane region" description="Helical" evidence="1">
    <location>
        <begin position="289"/>
        <end position="310"/>
    </location>
</feature>
<feature type="transmembrane region" description="Helical" evidence="1">
    <location>
        <begin position="168"/>
        <end position="186"/>
    </location>
</feature>
<proteinExistence type="predicted"/>
<reference evidence="2" key="1">
    <citation type="submission" date="2024-09" db="EMBL/GenBank/DDBJ databases">
        <title>Whole genome shotgun sequence of Pseudomonas alcaligenes NBRC 14159.</title>
        <authorList>
            <person name="Yoshida I."/>
            <person name="Hosoyama A."/>
            <person name="Tsuchikane K."/>
            <person name="Noguchi M."/>
            <person name="Hirakata S."/>
            <person name="Ando Y."/>
            <person name="Ohji S."/>
            <person name="Yamazoe A."/>
            <person name="Yamazaki S."/>
            <person name="Fujita N."/>
        </authorList>
    </citation>
    <scope>NUCLEOTIDE SEQUENCE</scope>
    <source>
        <strain evidence="2">NBRC 14159</strain>
    </source>
</reference>
<evidence type="ECO:0000313" key="2">
    <source>
        <dbReference type="EMBL" id="GAD64605.1"/>
    </source>
</evidence>
<feature type="non-terminal residue" evidence="2">
    <location>
        <position position="326"/>
    </location>
</feature>
<feature type="transmembrane region" description="Helical" evidence="1">
    <location>
        <begin position="223"/>
        <end position="242"/>
    </location>
</feature>
<dbReference type="EMBL" id="BATI01000043">
    <property type="protein sequence ID" value="GAD64605.1"/>
    <property type="molecule type" value="Genomic_DNA"/>
</dbReference>
<organism evidence="2 3">
    <name type="scientific">Aquipseudomonas alcaligenes (strain ATCC 14909 / DSM 50342 / CCUG 1425 / JCM 20561 / NBRC 14159 / NCIMB 9945 / NCTC 10367 / 1577)</name>
    <name type="common">Pseudomonas alcaligenes</name>
    <dbReference type="NCBI Taxonomy" id="1215092"/>
    <lineage>
        <taxon>Bacteria</taxon>
        <taxon>Pseudomonadati</taxon>
        <taxon>Pseudomonadota</taxon>
        <taxon>Gammaproteobacteria</taxon>
        <taxon>Pseudomonadales</taxon>
        <taxon>Pseudomonadaceae</taxon>
        <taxon>Aquipseudomonas</taxon>
    </lineage>
</organism>
<sequence>MRFSRASGALSASIWAWLLLSALTLGYALAIYAHIPAVKIVATYGLYQLLFAFMVWLLIFERKPLLPAVTPRACFGAICLVSLVVYVCTSYVETVLPLYVKTYPIAELDAGGGWISDTAFHVSLIKSIAGLGYPSISLHGTPLTAYHALTHYADAVVSRIVILDVFESYGLLTLIKTSLFMSAALLSFAKLLERHGQIVLLGVAVVGLPILVGTWHPVLSHGLWLPCLILTLAMHFVVSSLLRRELPTWSELLGLIAICIACGLGKVSAGFMLACLIGCWLVAKGPFATRTLVFGVVTALFFYLYGHLFISEVNQIQTGLSATALR</sequence>
<feature type="transmembrane region" description="Helical" evidence="1">
    <location>
        <begin position="72"/>
        <end position="92"/>
    </location>
</feature>
<accession>U2ZT26</accession>
<evidence type="ECO:0000313" key="3">
    <source>
        <dbReference type="Proteomes" id="UP000016560"/>
    </source>
</evidence>
<feature type="transmembrane region" description="Helical" evidence="1">
    <location>
        <begin position="198"/>
        <end position="217"/>
    </location>
</feature>
<keyword evidence="1" id="KW-1133">Transmembrane helix</keyword>
<keyword evidence="3" id="KW-1185">Reference proteome</keyword>
<feature type="transmembrane region" description="Helical" evidence="1">
    <location>
        <begin position="40"/>
        <end position="60"/>
    </location>
</feature>
<comment type="caution">
    <text evidence="2">The sequence shown here is derived from an EMBL/GenBank/DDBJ whole genome shotgun (WGS) entry which is preliminary data.</text>
</comment>
<dbReference type="OrthoDB" id="7064106at2"/>
<gene>
    <name evidence="2" type="ORF">PA6_043_00010</name>
</gene>
<dbReference type="RefSeq" id="WP_021702685.1">
    <property type="nucleotide sequence ID" value="NZ_BATI01000043.1"/>
</dbReference>
<protein>
    <recommendedName>
        <fullName evidence="4">Glycosyltransferase RgtA/B/C/D-like domain-containing protein</fullName>
    </recommendedName>
</protein>
<name>U2ZT26_AQUA1</name>
<evidence type="ECO:0008006" key="4">
    <source>
        <dbReference type="Google" id="ProtNLM"/>
    </source>
</evidence>
<dbReference type="Proteomes" id="UP000016560">
    <property type="component" value="Unassembled WGS sequence"/>
</dbReference>
<keyword evidence="1" id="KW-0472">Membrane</keyword>
<feature type="transmembrane region" description="Helical" evidence="1">
    <location>
        <begin position="254"/>
        <end position="283"/>
    </location>
</feature>
<evidence type="ECO:0000256" key="1">
    <source>
        <dbReference type="SAM" id="Phobius"/>
    </source>
</evidence>
<keyword evidence="1" id="KW-0812">Transmembrane</keyword>
<dbReference type="AlphaFoldDB" id="U2ZT26"/>
<dbReference type="eggNOG" id="ENOG5034A3G">
    <property type="taxonomic scope" value="Bacteria"/>
</dbReference>